<keyword evidence="4" id="KW-1185">Reference proteome</keyword>
<proteinExistence type="predicted"/>
<organism evidence="3 4">
    <name type="scientific">Ktedonosporobacter rubrisoli</name>
    <dbReference type="NCBI Taxonomy" id="2509675"/>
    <lineage>
        <taxon>Bacteria</taxon>
        <taxon>Bacillati</taxon>
        <taxon>Chloroflexota</taxon>
        <taxon>Ktedonobacteria</taxon>
        <taxon>Ktedonobacterales</taxon>
        <taxon>Ktedonosporobacteraceae</taxon>
        <taxon>Ktedonosporobacter</taxon>
    </lineage>
</organism>
<dbReference type="PROSITE" id="PS50937">
    <property type="entry name" value="HTH_MERR_2"/>
    <property type="match status" value="1"/>
</dbReference>
<name>A0A4P6JPI3_KTERU</name>
<dbReference type="PANTHER" id="PTHR30204:SF98">
    <property type="entry name" value="HTH-TYPE TRANSCRIPTIONAL REGULATOR ADHR"/>
    <property type="match status" value="1"/>
</dbReference>
<evidence type="ECO:0000313" key="4">
    <source>
        <dbReference type="Proteomes" id="UP000290365"/>
    </source>
</evidence>
<dbReference type="EMBL" id="CP035758">
    <property type="protein sequence ID" value="QBD77164.1"/>
    <property type="molecule type" value="Genomic_DNA"/>
</dbReference>
<sequence length="152" mass="17338">MISDIPIVQTEAPLTIKQMAELSGMSEYTLRYYEKVGLIEPIPRDGNSGHRRYRAETVRIVERLSCLRASGFSLDEMRLYLQQRKRGDAAAAEQKALFLAHAEAVAEEIRKLQIRQRYLSGKVAYWDARLDGDLERAAQIAEENQEIAKALK</sequence>
<dbReference type="SMART" id="SM00422">
    <property type="entry name" value="HTH_MERR"/>
    <property type="match status" value="1"/>
</dbReference>
<gene>
    <name evidence="3" type="ORF">EPA93_14620</name>
</gene>
<dbReference type="OrthoDB" id="9814833at2"/>
<accession>A0A4P6JPI3</accession>
<feature type="domain" description="HTH merR-type" evidence="2">
    <location>
        <begin position="13"/>
        <end position="83"/>
    </location>
</feature>
<dbReference type="GO" id="GO:0003677">
    <property type="term" value="F:DNA binding"/>
    <property type="evidence" value="ECO:0007669"/>
    <property type="project" value="UniProtKB-KW"/>
</dbReference>
<dbReference type="Gene3D" id="1.10.1660.10">
    <property type="match status" value="1"/>
</dbReference>
<evidence type="ECO:0000259" key="2">
    <source>
        <dbReference type="PROSITE" id="PS50937"/>
    </source>
</evidence>
<dbReference type="InterPro" id="IPR047057">
    <property type="entry name" value="MerR_fam"/>
</dbReference>
<evidence type="ECO:0000313" key="3">
    <source>
        <dbReference type="EMBL" id="QBD77164.1"/>
    </source>
</evidence>
<keyword evidence="1" id="KW-0238">DNA-binding</keyword>
<protein>
    <submittedName>
        <fullName evidence="3">MerR family transcriptional regulator</fullName>
    </submittedName>
</protein>
<dbReference type="InterPro" id="IPR000551">
    <property type="entry name" value="MerR-type_HTH_dom"/>
</dbReference>
<dbReference type="PANTHER" id="PTHR30204">
    <property type="entry name" value="REDOX-CYCLING DRUG-SENSING TRANSCRIPTIONAL ACTIVATOR SOXR"/>
    <property type="match status" value="1"/>
</dbReference>
<dbReference type="Pfam" id="PF13411">
    <property type="entry name" value="MerR_1"/>
    <property type="match status" value="1"/>
</dbReference>
<dbReference type="SUPFAM" id="SSF46955">
    <property type="entry name" value="Putative DNA-binding domain"/>
    <property type="match status" value="1"/>
</dbReference>
<dbReference type="GO" id="GO:0003700">
    <property type="term" value="F:DNA-binding transcription factor activity"/>
    <property type="evidence" value="ECO:0007669"/>
    <property type="project" value="InterPro"/>
</dbReference>
<dbReference type="CDD" id="cd01109">
    <property type="entry name" value="HTH_YyaN"/>
    <property type="match status" value="1"/>
</dbReference>
<reference evidence="3 4" key="1">
    <citation type="submission" date="2019-01" db="EMBL/GenBank/DDBJ databases">
        <title>Ktedonosporobacter rubrisoli SCAWS-G2.</title>
        <authorList>
            <person name="Huang Y."/>
            <person name="Yan B."/>
        </authorList>
    </citation>
    <scope>NUCLEOTIDE SEQUENCE [LARGE SCALE GENOMIC DNA]</scope>
    <source>
        <strain evidence="3 4">SCAWS-G2</strain>
    </source>
</reference>
<dbReference type="RefSeq" id="WP_129888227.1">
    <property type="nucleotide sequence ID" value="NZ_CP035758.1"/>
</dbReference>
<dbReference type="KEGG" id="kbs:EPA93_14620"/>
<dbReference type="InterPro" id="IPR009061">
    <property type="entry name" value="DNA-bd_dom_put_sf"/>
</dbReference>
<dbReference type="AlphaFoldDB" id="A0A4P6JPI3"/>
<dbReference type="Proteomes" id="UP000290365">
    <property type="component" value="Chromosome"/>
</dbReference>
<evidence type="ECO:0000256" key="1">
    <source>
        <dbReference type="ARBA" id="ARBA00023125"/>
    </source>
</evidence>